<evidence type="ECO:0000313" key="1">
    <source>
        <dbReference type="EMBL" id="RHF71072.1"/>
    </source>
</evidence>
<name>A0A414PRE0_FUSMR</name>
<dbReference type="RefSeq" id="WP_118234530.1">
    <property type="nucleotide sequence ID" value="NZ_CAEUHP010000001.1"/>
</dbReference>
<sequence>MEIKIENTEKNYDFKPTSTAAEITQNLENIISRVQGTIPLARHKGVIVTNIDLPQSIIQAQLLAAIDEEITREEDRFTLDEAEINFEKSINGDITCSLKGGVNE</sequence>
<protein>
    <submittedName>
        <fullName evidence="1">Uncharacterized protein</fullName>
    </submittedName>
</protein>
<proteinExistence type="predicted"/>
<reference evidence="1 2" key="1">
    <citation type="submission" date="2018-08" db="EMBL/GenBank/DDBJ databases">
        <title>A genome reference for cultivated species of the human gut microbiota.</title>
        <authorList>
            <person name="Zou Y."/>
            <person name="Xue W."/>
            <person name="Luo G."/>
        </authorList>
    </citation>
    <scope>NUCLEOTIDE SEQUENCE [LARGE SCALE GENOMIC DNA]</scope>
    <source>
        <strain evidence="1 2">AM25-1</strain>
    </source>
</reference>
<organism evidence="1 2">
    <name type="scientific">Fusobacterium mortiferum</name>
    <dbReference type="NCBI Taxonomy" id="850"/>
    <lineage>
        <taxon>Bacteria</taxon>
        <taxon>Fusobacteriati</taxon>
        <taxon>Fusobacteriota</taxon>
        <taxon>Fusobacteriia</taxon>
        <taxon>Fusobacteriales</taxon>
        <taxon>Fusobacteriaceae</taxon>
        <taxon>Fusobacterium</taxon>
    </lineage>
</organism>
<dbReference type="Proteomes" id="UP000284676">
    <property type="component" value="Unassembled WGS sequence"/>
</dbReference>
<accession>A0A414PRE0</accession>
<dbReference type="AlphaFoldDB" id="A0A414PRE0"/>
<dbReference type="EMBL" id="QRHL01000018">
    <property type="protein sequence ID" value="RHF71072.1"/>
    <property type="molecule type" value="Genomic_DNA"/>
</dbReference>
<dbReference type="SUPFAM" id="SSF160719">
    <property type="entry name" value="gpW/gp25-like"/>
    <property type="match status" value="1"/>
</dbReference>
<gene>
    <name evidence="1" type="ORF">DW663_09130</name>
</gene>
<evidence type="ECO:0000313" key="2">
    <source>
        <dbReference type="Proteomes" id="UP000284676"/>
    </source>
</evidence>
<comment type="caution">
    <text evidence="1">The sequence shown here is derived from an EMBL/GenBank/DDBJ whole genome shotgun (WGS) entry which is preliminary data.</text>
</comment>